<dbReference type="InterPro" id="IPR050597">
    <property type="entry name" value="Cytochrome_c_Oxidase_Subunit"/>
</dbReference>
<evidence type="ECO:0000256" key="3">
    <source>
        <dbReference type="ARBA" id="ARBA00022723"/>
    </source>
</evidence>
<dbReference type="Gene3D" id="1.10.760.10">
    <property type="entry name" value="Cytochrome c-like domain"/>
    <property type="match status" value="1"/>
</dbReference>
<dbReference type="GO" id="GO:0009055">
    <property type="term" value="F:electron transfer activity"/>
    <property type="evidence" value="ECO:0007669"/>
    <property type="project" value="InterPro"/>
</dbReference>
<keyword evidence="7" id="KW-0732">Signal</keyword>
<evidence type="ECO:0000256" key="2">
    <source>
        <dbReference type="ARBA" id="ARBA00022617"/>
    </source>
</evidence>
<feature type="signal peptide" evidence="7">
    <location>
        <begin position="1"/>
        <end position="25"/>
    </location>
</feature>
<evidence type="ECO:0000256" key="7">
    <source>
        <dbReference type="SAM" id="SignalP"/>
    </source>
</evidence>
<keyword evidence="2 6" id="KW-0349">Heme</keyword>
<sequence>MKQKIMINLLLASSMLFFLSSNAQAEGDAAAGKELNSMCVGCHGIEGYRTAFPTTYHVPKIGGQHAEYIVKSLEGYRDGTRSHPSMTALAKTLSDQDIKDLAAFYASN</sequence>
<protein>
    <submittedName>
        <fullName evidence="9">Cytochrome c553</fullName>
    </submittedName>
</protein>
<evidence type="ECO:0000256" key="1">
    <source>
        <dbReference type="ARBA" id="ARBA00022448"/>
    </source>
</evidence>
<keyword evidence="4" id="KW-0249">Electron transport</keyword>
<dbReference type="PANTHER" id="PTHR33751">
    <property type="entry name" value="CBB3-TYPE CYTOCHROME C OXIDASE SUBUNIT FIXP"/>
    <property type="match status" value="1"/>
</dbReference>
<dbReference type="GO" id="GO:0020037">
    <property type="term" value="F:heme binding"/>
    <property type="evidence" value="ECO:0007669"/>
    <property type="project" value="InterPro"/>
</dbReference>
<gene>
    <name evidence="9" type="ORF">SAMN05216325_13124</name>
</gene>
<evidence type="ECO:0000256" key="4">
    <source>
        <dbReference type="ARBA" id="ARBA00022982"/>
    </source>
</evidence>
<name>A0A1H8IE58_9PROT</name>
<dbReference type="RefSeq" id="WP_090634559.1">
    <property type="nucleotide sequence ID" value="NZ_FOCP01000031.1"/>
</dbReference>
<dbReference type="PANTHER" id="PTHR33751:SF9">
    <property type="entry name" value="CYTOCHROME C4"/>
    <property type="match status" value="1"/>
</dbReference>
<dbReference type="InterPro" id="IPR009056">
    <property type="entry name" value="Cyt_c-like_dom"/>
</dbReference>
<keyword evidence="5 6" id="KW-0408">Iron</keyword>
<accession>A0A1H8IE58</accession>
<dbReference type="InterPro" id="IPR036909">
    <property type="entry name" value="Cyt_c-like_dom_sf"/>
</dbReference>
<keyword evidence="3 6" id="KW-0479">Metal-binding</keyword>
<dbReference type="EMBL" id="FOCP01000031">
    <property type="protein sequence ID" value="SEN66539.1"/>
    <property type="molecule type" value="Genomic_DNA"/>
</dbReference>
<evidence type="ECO:0000313" key="9">
    <source>
        <dbReference type="EMBL" id="SEN66539.1"/>
    </source>
</evidence>
<feature type="domain" description="Cytochrome c" evidence="8">
    <location>
        <begin position="27"/>
        <end position="108"/>
    </location>
</feature>
<evidence type="ECO:0000256" key="6">
    <source>
        <dbReference type="PROSITE-ProRule" id="PRU00433"/>
    </source>
</evidence>
<dbReference type="STRING" id="917.SAMN05216326_10760"/>
<dbReference type="SUPFAM" id="SSF46626">
    <property type="entry name" value="Cytochrome c"/>
    <property type="match status" value="1"/>
</dbReference>
<keyword evidence="1" id="KW-0813">Transport</keyword>
<evidence type="ECO:0000259" key="8">
    <source>
        <dbReference type="PROSITE" id="PS51007"/>
    </source>
</evidence>
<evidence type="ECO:0000313" key="10">
    <source>
        <dbReference type="Proteomes" id="UP000199459"/>
    </source>
</evidence>
<dbReference type="Pfam" id="PF00034">
    <property type="entry name" value="Cytochrom_C"/>
    <property type="match status" value="1"/>
</dbReference>
<dbReference type="GO" id="GO:0046872">
    <property type="term" value="F:metal ion binding"/>
    <property type="evidence" value="ECO:0007669"/>
    <property type="project" value="UniProtKB-KW"/>
</dbReference>
<dbReference type="Proteomes" id="UP000199459">
    <property type="component" value="Unassembled WGS sequence"/>
</dbReference>
<dbReference type="PROSITE" id="PS51007">
    <property type="entry name" value="CYTC"/>
    <property type="match status" value="1"/>
</dbReference>
<organism evidence="9 10">
    <name type="scientific">Nitrosomonas marina</name>
    <dbReference type="NCBI Taxonomy" id="917"/>
    <lineage>
        <taxon>Bacteria</taxon>
        <taxon>Pseudomonadati</taxon>
        <taxon>Pseudomonadota</taxon>
        <taxon>Betaproteobacteria</taxon>
        <taxon>Nitrosomonadales</taxon>
        <taxon>Nitrosomonadaceae</taxon>
        <taxon>Nitrosomonas</taxon>
    </lineage>
</organism>
<reference evidence="9 10" key="1">
    <citation type="submission" date="2016-10" db="EMBL/GenBank/DDBJ databases">
        <authorList>
            <person name="de Groot N.N."/>
        </authorList>
    </citation>
    <scope>NUCLEOTIDE SEQUENCE [LARGE SCALE GENOMIC DNA]</scope>
    <source>
        <strain evidence="9 10">Nm22</strain>
    </source>
</reference>
<feature type="chain" id="PRO_5011485981" evidence="7">
    <location>
        <begin position="26"/>
        <end position="108"/>
    </location>
</feature>
<proteinExistence type="predicted"/>
<evidence type="ECO:0000256" key="5">
    <source>
        <dbReference type="ARBA" id="ARBA00023004"/>
    </source>
</evidence>
<dbReference type="AlphaFoldDB" id="A0A1H8IE58"/>
<dbReference type="OrthoDB" id="9796421at2"/>